<accession>A0ABN9XN35</accession>
<reference evidence="2" key="1">
    <citation type="submission" date="2023-10" db="EMBL/GenBank/DDBJ databases">
        <authorList>
            <person name="Chen Y."/>
            <person name="Shah S."/>
            <person name="Dougan E. K."/>
            <person name="Thang M."/>
            <person name="Chan C."/>
        </authorList>
    </citation>
    <scope>NUCLEOTIDE SEQUENCE [LARGE SCALE GENOMIC DNA]</scope>
</reference>
<feature type="region of interest" description="Disordered" evidence="1">
    <location>
        <begin position="272"/>
        <end position="304"/>
    </location>
</feature>
<evidence type="ECO:0000256" key="1">
    <source>
        <dbReference type="SAM" id="MobiDB-lite"/>
    </source>
</evidence>
<keyword evidence="3" id="KW-1185">Reference proteome</keyword>
<comment type="caution">
    <text evidence="2">The sequence shown here is derived from an EMBL/GenBank/DDBJ whole genome shotgun (WGS) entry which is preliminary data.</text>
</comment>
<dbReference type="Proteomes" id="UP001189429">
    <property type="component" value="Unassembled WGS sequence"/>
</dbReference>
<evidence type="ECO:0000313" key="3">
    <source>
        <dbReference type="Proteomes" id="UP001189429"/>
    </source>
</evidence>
<protein>
    <submittedName>
        <fullName evidence="2">Uncharacterized protein</fullName>
    </submittedName>
</protein>
<dbReference type="EMBL" id="CAUYUJ010020622">
    <property type="protein sequence ID" value="CAK0899546.1"/>
    <property type="molecule type" value="Genomic_DNA"/>
</dbReference>
<sequence length="390" mass="43629">MDLATDADLIRSYEGRVEVARAPPGEPKLGKMTAGINHSRFNLPLHMEFRDIVRPVSCFAHDWMHALGVHGAWNTTLVLLLPDLVAAKVKDAPKNICDLLGQWRLPRRLGVKTNALADVFTPTRWKSCTKSRYAKRTASKAASMHGMIAHFVRQVWLKRGLCTKACEAHLHCSSTLDPLQPVPHGTVNADEHRDLVDKFLRVCLDAGWRDYLHPKFHWSLYLVMEHKKFDTSPACWTHEGKHKDNQRVLSGGESYAIDHAVVVHPLWGVRNTESTETSALPEGTRRHTRGPAGQELQEPKPARDSTATCLCDELQLPVARKASRLTVKSANLSKFKVVQTSGVAIMTPEGGLPMLGQVWLLTEAVQEPRSMVTFFTSLRPTTMASHWRAI</sequence>
<name>A0ABN9XN35_9DINO</name>
<organism evidence="2 3">
    <name type="scientific">Prorocentrum cordatum</name>
    <dbReference type="NCBI Taxonomy" id="2364126"/>
    <lineage>
        <taxon>Eukaryota</taxon>
        <taxon>Sar</taxon>
        <taxon>Alveolata</taxon>
        <taxon>Dinophyceae</taxon>
        <taxon>Prorocentrales</taxon>
        <taxon>Prorocentraceae</taxon>
        <taxon>Prorocentrum</taxon>
    </lineage>
</organism>
<evidence type="ECO:0000313" key="2">
    <source>
        <dbReference type="EMBL" id="CAK0899546.1"/>
    </source>
</evidence>
<proteinExistence type="predicted"/>
<gene>
    <name evidence="2" type="ORF">PCOR1329_LOCUS77031</name>
</gene>